<protein>
    <submittedName>
        <fullName evidence="2">GNAT family N-acetyltransferase</fullName>
    </submittedName>
</protein>
<dbReference type="GO" id="GO:0016747">
    <property type="term" value="F:acyltransferase activity, transferring groups other than amino-acyl groups"/>
    <property type="evidence" value="ECO:0007669"/>
    <property type="project" value="InterPro"/>
</dbReference>
<evidence type="ECO:0000313" key="3">
    <source>
        <dbReference type="EMBL" id="MDT0132830.1"/>
    </source>
</evidence>
<dbReference type="CDD" id="cd04301">
    <property type="entry name" value="NAT_SF"/>
    <property type="match status" value="1"/>
</dbReference>
<dbReference type="RefSeq" id="WP_168222860.1">
    <property type="nucleotide sequence ID" value="NZ_CP031123.2"/>
</dbReference>
<dbReference type="SUPFAM" id="SSF55729">
    <property type="entry name" value="Acyl-CoA N-acyltransferases (Nat)"/>
    <property type="match status" value="1"/>
</dbReference>
<evidence type="ECO:0000313" key="5">
    <source>
        <dbReference type="Proteomes" id="UP001252207"/>
    </source>
</evidence>
<organism evidence="2 4">
    <name type="scientific">Providencia huaxiensis</name>
    <dbReference type="NCBI Taxonomy" id="2027290"/>
    <lineage>
        <taxon>Bacteria</taxon>
        <taxon>Pseudomonadati</taxon>
        <taxon>Pseudomonadota</taxon>
        <taxon>Gammaproteobacteria</taxon>
        <taxon>Enterobacterales</taxon>
        <taxon>Morganellaceae</taxon>
        <taxon>Providencia</taxon>
    </lineage>
</organism>
<evidence type="ECO:0000313" key="4">
    <source>
        <dbReference type="Proteomes" id="UP000674270"/>
    </source>
</evidence>
<sequence length="149" mass="16930">MIIISSINQDNLFDVCELTSNSDGIATVLEDYICCNATSIAEASYFPNFYPKALYFQNNLIGFFMYKTTSSNLKKVMLCRYMLDYKFIGKGLGRKSFKAILDFFSAEAIQLITLGINEKNTVAKNLYQSFGFEFTGNIIDGEHIYHLNL</sequence>
<feature type="domain" description="N-acetyltransferase" evidence="1">
    <location>
        <begin position="2"/>
        <end position="149"/>
    </location>
</feature>
<name>A0A8I2D6S3_9GAMM</name>
<dbReference type="Pfam" id="PF00583">
    <property type="entry name" value="Acetyltransf_1"/>
    <property type="match status" value="1"/>
</dbReference>
<gene>
    <name evidence="2" type="ORF">J7T18_11825</name>
    <name evidence="3" type="ORF">NLX89_05680</name>
</gene>
<accession>A0A8I2D6S3</accession>
<keyword evidence="5" id="KW-1185">Reference proteome</keyword>
<dbReference type="InterPro" id="IPR000182">
    <property type="entry name" value="GNAT_dom"/>
</dbReference>
<keyword evidence="2" id="KW-0808">Transferase</keyword>
<reference evidence="2" key="1">
    <citation type="submission" date="2021-03" db="EMBL/GenBank/DDBJ databases">
        <authorList>
            <person name="Stanton E."/>
        </authorList>
    </citation>
    <scope>NUCLEOTIDE SEQUENCE</scope>
    <source>
        <strain evidence="2">2020EL-00113</strain>
    </source>
</reference>
<dbReference type="EMBL" id="JAGKLY010000004">
    <property type="protein sequence ID" value="MBQ0268985.1"/>
    <property type="molecule type" value="Genomic_DNA"/>
</dbReference>
<dbReference type="Proteomes" id="UP000674270">
    <property type="component" value="Unassembled WGS sequence"/>
</dbReference>
<evidence type="ECO:0000259" key="1">
    <source>
        <dbReference type="PROSITE" id="PS51186"/>
    </source>
</evidence>
<dbReference type="EMBL" id="JANAVW010000001">
    <property type="protein sequence ID" value="MDT0132830.1"/>
    <property type="molecule type" value="Genomic_DNA"/>
</dbReference>
<dbReference type="Proteomes" id="UP001252207">
    <property type="component" value="Unassembled WGS sequence"/>
</dbReference>
<dbReference type="InterPro" id="IPR016181">
    <property type="entry name" value="Acyl_CoA_acyltransferase"/>
</dbReference>
<proteinExistence type="predicted"/>
<dbReference type="Gene3D" id="3.40.630.30">
    <property type="match status" value="1"/>
</dbReference>
<dbReference type="PROSITE" id="PS51186">
    <property type="entry name" value="GNAT"/>
    <property type="match status" value="1"/>
</dbReference>
<reference evidence="3 5" key="2">
    <citation type="submission" date="2022-06" db="EMBL/GenBank/DDBJ databases">
        <title>Chromosome and plasmid sequencings of Enterobacteriales species co-exiting double carbapenemases.</title>
        <authorList>
            <person name="Fu Y."/>
        </authorList>
    </citation>
    <scope>NUCLEOTIDE SEQUENCE [LARGE SCALE GENOMIC DNA]</scope>
    <source>
        <strain evidence="3 5">21030615019</strain>
    </source>
</reference>
<comment type="caution">
    <text evidence="2">The sequence shown here is derived from an EMBL/GenBank/DDBJ whole genome shotgun (WGS) entry which is preliminary data.</text>
</comment>
<evidence type="ECO:0000313" key="2">
    <source>
        <dbReference type="EMBL" id="MBQ0268985.1"/>
    </source>
</evidence>
<dbReference type="GeneID" id="89489209"/>
<dbReference type="AlphaFoldDB" id="A0A8I2D6S3"/>